<keyword evidence="3 6" id="KW-0812">Transmembrane</keyword>
<feature type="transmembrane region" description="Helical" evidence="6">
    <location>
        <begin position="348"/>
        <end position="369"/>
    </location>
</feature>
<keyword evidence="4 6" id="KW-1133">Transmembrane helix</keyword>
<feature type="transmembrane region" description="Helical" evidence="6">
    <location>
        <begin position="16"/>
        <end position="33"/>
    </location>
</feature>
<dbReference type="EMBL" id="JAUEII010000002">
    <property type="protein sequence ID" value="MDN0048055.1"/>
    <property type="molecule type" value="Genomic_DNA"/>
</dbReference>
<dbReference type="PANTHER" id="PTHR30250:SF26">
    <property type="entry name" value="PSMA PROTEIN"/>
    <property type="match status" value="1"/>
</dbReference>
<organism evidence="7 8">
    <name type="scientific">Bacteroides gallinaceum</name>
    <dbReference type="NCBI Taxonomy" id="1462571"/>
    <lineage>
        <taxon>Bacteria</taxon>
        <taxon>Pseudomonadati</taxon>
        <taxon>Bacteroidota</taxon>
        <taxon>Bacteroidia</taxon>
        <taxon>Bacteroidales</taxon>
        <taxon>Bacteroidaceae</taxon>
        <taxon>Bacteroides</taxon>
    </lineage>
</organism>
<evidence type="ECO:0000256" key="3">
    <source>
        <dbReference type="ARBA" id="ARBA00022692"/>
    </source>
</evidence>
<name>A0ABT7X1T9_9BACE</name>
<dbReference type="RefSeq" id="WP_301638895.1">
    <property type="nucleotide sequence ID" value="NZ_JAUEII010000002.1"/>
</dbReference>
<feature type="transmembrane region" description="Helical" evidence="6">
    <location>
        <begin position="93"/>
        <end position="116"/>
    </location>
</feature>
<evidence type="ECO:0000313" key="8">
    <source>
        <dbReference type="Proteomes" id="UP001167871"/>
    </source>
</evidence>
<feature type="transmembrane region" description="Helical" evidence="6">
    <location>
        <begin position="128"/>
        <end position="149"/>
    </location>
</feature>
<keyword evidence="2" id="KW-1003">Cell membrane</keyword>
<dbReference type="Pfam" id="PF01554">
    <property type="entry name" value="MatE"/>
    <property type="match status" value="1"/>
</dbReference>
<gene>
    <name evidence="7" type="ORF">QVO10_01415</name>
</gene>
<dbReference type="InterPro" id="IPR050833">
    <property type="entry name" value="Poly_Biosynth_Transport"/>
</dbReference>
<protein>
    <submittedName>
        <fullName evidence="7">MATE family efflux transporter</fullName>
    </submittedName>
</protein>
<comment type="subcellular location">
    <subcellularLocation>
        <location evidence="1">Cell membrane</location>
        <topology evidence="1">Multi-pass membrane protein</topology>
    </subcellularLocation>
</comment>
<feature type="transmembrane region" description="Helical" evidence="6">
    <location>
        <begin position="408"/>
        <end position="425"/>
    </location>
</feature>
<feature type="transmembrane region" description="Helical" evidence="6">
    <location>
        <begin position="381"/>
        <end position="402"/>
    </location>
</feature>
<keyword evidence="5 6" id="KW-0472">Membrane</keyword>
<evidence type="ECO:0000256" key="5">
    <source>
        <dbReference type="ARBA" id="ARBA00023136"/>
    </source>
</evidence>
<evidence type="ECO:0000313" key="7">
    <source>
        <dbReference type="EMBL" id="MDN0048055.1"/>
    </source>
</evidence>
<dbReference type="Proteomes" id="UP001167871">
    <property type="component" value="Unassembled WGS sequence"/>
</dbReference>
<feature type="transmembrane region" description="Helical" evidence="6">
    <location>
        <begin position="188"/>
        <end position="206"/>
    </location>
</feature>
<reference evidence="7" key="2">
    <citation type="submission" date="2024-05" db="EMBL/GenBank/DDBJ databases">
        <title>Identification and characterization of horizontal gene transfer across gut microbiota members of farm animals based on homology search.</title>
        <authorList>
            <person name="Schwarzerova J."/>
            <person name="Nykrynova M."/>
            <person name="Jureckova K."/>
            <person name="Cejkova D."/>
            <person name="Rychlik I."/>
        </authorList>
    </citation>
    <scope>NUCLEOTIDE SEQUENCE</scope>
    <source>
        <strain evidence="7">84_SSukc20</strain>
    </source>
</reference>
<reference evidence="7" key="1">
    <citation type="submission" date="2023-06" db="EMBL/GenBank/DDBJ databases">
        <authorList>
            <person name="Zeman M."/>
            <person name="Kubasova T."/>
            <person name="Jahodarova E."/>
            <person name="Nykrynova M."/>
            <person name="Rychlik I."/>
        </authorList>
    </citation>
    <scope>NUCLEOTIDE SEQUENCE</scope>
    <source>
        <strain evidence="7">84_SSukc20</strain>
    </source>
</reference>
<feature type="transmembrane region" description="Helical" evidence="6">
    <location>
        <begin position="315"/>
        <end position="336"/>
    </location>
</feature>
<comment type="caution">
    <text evidence="7">The sequence shown here is derived from an EMBL/GenBank/DDBJ whole genome shotgun (WGS) entry which is preliminary data.</text>
</comment>
<evidence type="ECO:0000256" key="2">
    <source>
        <dbReference type="ARBA" id="ARBA00022475"/>
    </source>
</evidence>
<dbReference type="InterPro" id="IPR002528">
    <property type="entry name" value="MATE_fam"/>
</dbReference>
<sequence>MIETSANNKRIAKNTLLLYVRTLFIMLVTLYTSRVVLNTLGVTDYGIYNVVGGVVAMFSVISGSLSSSISRFITYEIGHGDFEKLKRIFSASVNIQIGISLVILVLAELFGVWFLNTKMNIPVERLSAANWVLQCSLLSFIINLISVPYNACIIAHERMSAFAYISILEAVLKLAVVYMLLISPYDKLVTYAILLVLVSLIVRLTYSQYCKRHFEESRYKFVYDKPLVKEMTSFAGWSFFGNGAYMLNVQGVDMLINIFFGVTLNAARGVATQVQNAVMQFVNNFTVAVNPQITKSYAAGEMSYMHRLVCRGARFSYFLLLIFVVPLVCEADYVLRLWLKIVPEHAPAFLRLSLFGTLMTLLGNSMLTAVSATGNIKRYQLWITLVGCLVFPLTWVAFELGFPPEGTYVIYIVIYFLLNFIRLYIAKGLLNFPARLYLTDVMLRVVAVSVISFILPLLFIHNVEQGFLRLCGTCVISLLSTGFTIAVLGLEISERKKIIGKIVSIILKNKK</sequence>
<keyword evidence="8" id="KW-1185">Reference proteome</keyword>
<evidence type="ECO:0000256" key="4">
    <source>
        <dbReference type="ARBA" id="ARBA00022989"/>
    </source>
</evidence>
<feature type="transmembrane region" description="Helical" evidence="6">
    <location>
        <begin position="45"/>
        <end position="65"/>
    </location>
</feature>
<evidence type="ECO:0000256" key="6">
    <source>
        <dbReference type="SAM" id="Phobius"/>
    </source>
</evidence>
<evidence type="ECO:0000256" key="1">
    <source>
        <dbReference type="ARBA" id="ARBA00004651"/>
    </source>
</evidence>
<proteinExistence type="predicted"/>
<feature type="transmembrane region" description="Helical" evidence="6">
    <location>
        <begin position="466"/>
        <end position="490"/>
    </location>
</feature>
<dbReference type="PANTHER" id="PTHR30250">
    <property type="entry name" value="PST FAMILY PREDICTED COLANIC ACID TRANSPORTER"/>
    <property type="match status" value="1"/>
</dbReference>
<feature type="transmembrane region" description="Helical" evidence="6">
    <location>
        <begin position="161"/>
        <end position="182"/>
    </location>
</feature>
<feature type="transmembrane region" description="Helical" evidence="6">
    <location>
        <begin position="437"/>
        <end position="460"/>
    </location>
</feature>
<accession>A0ABT7X1T9</accession>